<dbReference type="PROSITE" id="PS50824">
    <property type="entry name" value="DAPIN"/>
    <property type="match status" value="1"/>
</dbReference>
<evidence type="ECO:0000256" key="27">
    <source>
        <dbReference type="ARBA" id="ARBA00045987"/>
    </source>
</evidence>
<keyword evidence="14" id="KW-0378">Hydrolase</keyword>
<evidence type="ECO:0000256" key="22">
    <source>
        <dbReference type="ARBA" id="ARBA00023163"/>
    </source>
</evidence>
<dbReference type="InterPro" id="IPR032675">
    <property type="entry name" value="LRR_dom_sf"/>
</dbReference>
<keyword evidence="10" id="KW-0964">Secreted</keyword>
<dbReference type="GO" id="GO:0006954">
    <property type="term" value="P:inflammatory response"/>
    <property type="evidence" value="ECO:0007669"/>
    <property type="project" value="UniProtKB-KW"/>
</dbReference>
<evidence type="ECO:0000256" key="25">
    <source>
        <dbReference type="ARBA" id="ARBA00023233"/>
    </source>
</evidence>
<evidence type="ECO:0000256" key="13">
    <source>
        <dbReference type="ARBA" id="ARBA00022741"/>
    </source>
</evidence>
<keyword evidence="18" id="KW-0805">Transcription regulation</keyword>
<keyword evidence="13" id="KW-0547">Nucleotide-binding</keyword>
<dbReference type="Proteomes" id="UP000694404">
    <property type="component" value="Unplaced"/>
</dbReference>
<comment type="similarity">
    <text evidence="7">Belongs to the NLRP family.</text>
</comment>
<dbReference type="InterPro" id="IPR011029">
    <property type="entry name" value="DEATH-like_dom_sf"/>
</dbReference>
<evidence type="ECO:0000256" key="5">
    <source>
        <dbReference type="ARBA" id="ARBA00004394"/>
    </source>
</evidence>
<dbReference type="InterPro" id="IPR041075">
    <property type="entry name" value="NOD1/2_WH"/>
</dbReference>
<reference evidence="31" key="1">
    <citation type="submission" date="2025-08" db="UniProtKB">
        <authorList>
            <consortium name="Ensembl"/>
        </authorList>
    </citation>
    <scope>IDENTIFICATION</scope>
</reference>
<proteinExistence type="inferred from homology"/>
<dbReference type="GO" id="GO:0000139">
    <property type="term" value="C:Golgi membrane"/>
    <property type="evidence" value="ECO:0007669"/>
    <property type="project" value="UniProtKB-SubCell"/>
</dbReference>
<organism evidence="31 32">
    <name type="scientific">Chelonoidis abingdonii</name>
    <name type="common">Abingdon island giant tortoise</name>
    <name type="synonym">Testudo abingdonii</name>
    <dbReference type="NCBI Taxonomy" id="106734"/>
    <lineage>
        <taxon>Eukaryota</taxon>
        <taxon>Metazoa</taxon>
        <taxon>Chordata</taxon>
        <taxon>Craniata</taxon>
        <taxon>Vertebrata</taxon>
        <taxon>Euteleostomi</taxon>
        <taxon>Archelosauria</taxon>
        <taxon>Testudinata</taxon>
        <taxon>Testudines</taxon>
        <taxon>Cryptodira</taxon>
        <taxon>Durocryptodira</taxon>
        <taxon>Testudinoidea</taxon>
        <taxon>Testudinidae</taxon>
        <taxon>Chelonoidis</taxon>
    </lineage>
</organism>
<evidence type="ECO:0000256" key="20">
    <source>
        <dbReference type="ARBA" id="ARBA00023128"/>
    </source>
</evidence>
<evidence type="ECO:0000256" key="14">
    <source>
        <dbReference type="ARBA" id="ARBA00022801"/>
    </source>
</evidence>
<evidence type="ECO:0000256" key="24">
    <source>
        <dbReference type="ARBA" id="ARBA00023212"/>
    </source>
</evidence>
<evidence type="ECO:0000256" key="12">
    <source>
        <dbReference type="ARBA" id="ARBA00022737"/>
    </source>
</evidence>
<dbReference type="GO" id="GO:0005524">
    <property type="term" value="F:ATP binding"/>
    <property type="evidence" value="ECO:0007669"/>
    <property type="project" value="UniProtKB-KW"/>
</dbReference>
<dbReference type="PROSITE" id="PS50837">
    <property type="entry name" value="NACHT"/>
    <property type="match status" value="1"/>
</dbReference>
<dbReference type="InterPro" id="IPR004020">
    <property type="entry name" value="DAPIN"/>
</dbReference>
<accession>A0A8C0H9S2</accession>
<keyword evidence="21" id="KW-0010">Activator</keyword>
<keyword evidence="12" id="KW-0677">Repeat</keyword>
<keyword evidence="11" id="KW-0597">Phosphoprotein</keyword>
<keyword evidence="8" id="KW-0963">Cytoplasm</keyword>
<evidence type="ECO:0000256" key="21">
    <source>
        <dbReference type="ARBA" id="ARBA00023159"/>
    </source>
</evidence>
<keyword evidence="17" id="KW-0832">Ubl conjugation</keyword>
<dbReference type="CDD" id="cd08321">
    <property type="entry name" value="Pyrin_ASC-like"/>
    <property type="match status" value="1"/>
</dbReference>
<evidence type="ECO:0000256" key="15">
    <source>
        <dbReference type="ARBA" id="ARBA00022824"/>
    </source>
</evidence>
<feature type="domain" description="NACHT" evidence="30">
    <location>
        <begin position="154"/>
        <end position="359"/>
    </location>
</feature>
<evidence type="ECO:0000256" key="26">
    <source>
        <dbReference type="ARBA" id="ARBA00040040"/>
    </source>
</evidence>
<keyword evidence="32" id="KW-1185">Reference proteome</keyword>
<evidence type="ECO:0000259" key="30">
    <source>
        <dbReference type="PROSITE" id="PS50837"/>
    </source>
</evidence>
<dbReference type="Pfam" id="PF17776">
    <property type="entry name" value="NLRC4_HD2"/>
    <property type="match status" value="1"/>
</dbReference>
<sequence>MENRSGRINDLLIHALNNLSQEEFKGFKDKLSHSDFEGKGTIPRGRLENADAIDTKNRLMAFYGGDAAVDVAIEVFNQINLREAAANLREERENDYRVKYREHIQNKYRVIKDLNSRLGENVTLNSRYTKLIIRASSITLGNLFKCDKDGQTPQIVVLLGAAGIGKTMTARKIMFDWASGELYKEKFDYAFYINCREVNFGSEQGRIADLILKNCPNKNAPVEEILINPEKLLFIIDGFDELRFSLDQSEDNLCSDPCEKQPMEITLSSLVRKTVLLESYVIITTRPTALEQLRQCLECARYAEILGFSAAEREEYFHNFFGNEEKARKAFNFVKEYEMLFTLCFVPIACWIICTVLKQQMEAGEDLAQTSKTITSIYMLYLFSLLKGHSSNSKKHTPANLKGLCSLAADGIWRQKILFGEEEIKKHGLDVSDSLFLNENMFQKDIDCECVYSFIHLSFQEFFAALFYVLEKEETTTVEGSETAMNNVKKLLENYGKSRNCLMLTVRFLFGLLNEERMEDMEKKLSCKISPKIKPELLEWLFLEPDEELSSFKRNAEMIYLLEEFHCLYEIQEESFVQSALNRFTELYLAEYNFTKMDQVALSFCLKNCRKLETLYLNLCTFGFEDPNEDSLREQHQDEPTCSHIYLLCQALKDPNCKLKKLKLSNCHLTAVCGGDLSSLLSTKSTLMELDIGENNLGDSGVQLLCEGLKHPHSKLQKLR</sequence>
<dbReference type="PANTHER" id="PTHR45690:SF19">
    <property type="entry name" value="NACHT, LRR AND PYD DOMAINS-CONTAINING PROTEIN 3"/>
    <property type="match status" value="1"/>
</dbReference>
<dbReference type="SMART" id="SM01289">
    <property type="entry name" value="PYRIN"/>
    <property type="match status" value="1"/>
</dbReference>
<dbReference type="Gene3D" id="3.80.10.10">
    <property type="entry name" value="Ribonuclease Inhibitor"/>
    <property type="match status" value="1"/>
</dbReference>
<keyword evidence="23" id="KW-0395">Inflammatory response</keyword>
<dbReference type="Pfam" id="PF05729">
    <property type="entry name" value="NACHT"/>
    <property type="match status" value="1"/>
</dbReference>
<evidence type="ECO:0000256" key="8">
    <source>
        <dbReference type="ARBA" id="ARBA00022490"/>
    </source>
</evidence>
<evidence type="ECO:0000256" key="2">
    <source>
        <dbReference type="ARBA" id="ARBA00004173"/>
    </source>
</evidence>
<evidence type="ECO:0000256" key="19">
    <source>
        <dbReference type="ARBA" id="ARBA00023034"/>
    </source>
</evidence>
<reference evidence="31" key="2">
    <citation type="submission" date="2025-09" db="UniProtKB">
        <authorList>
            <consortium name="Ensembl"/>
        </authorList>
    </citation>
    <scope>IDENTIFICATION</scope>
</reference>
<dbReference type="GO" id="GO:0061702">
    <property type="term" value="C:canonical inflammasome complex"/>
    <property type="evidence" value="ECO:0007669"/>
    <property type="project" value="UniProtKB-SubCell"/>
</dbReference>
<keyword evidence="16" id="KW-0067">ATP-binding</keyword>
<dbReference type="SMART" id="SM00368">
    <property type="entry name" value="LRR_RI"/>
    <property type="match status" value="3"/>
</dbReference>
<evidence type="ECO:0000256" key="7">
    <source>
        <dbReference type="ARBA" id="ARBA00008665"/>
    </source>
</evidence>
<evidence type="ECO:0000256" key="16">
    <source>
        <dbReference type="ARBA" id="ARBA00022840"/>
    </source>
</evidence>
<evidence type="ECO:0000256" key="9">
    <source>
        <dbReference type="ARBA" id="ARBA00022499"/>
    </source>
</evidence>
<evidence type="ECO:0000256" key="6">
    <source>
        <dbReference type="ARBA" id="ARBA00004613"/>
    </source>
</evidence>
<evidence type="ECO:0000256" key="17">
    <source>
        <dbReference type="ARBA" id="ARBA00022843"/>
    </source>
</evidence>
<dbReference type="GO" id="GO:0005815">
    <property type="term" value="C:microtubule organizing center"/>
    <property type="evidence" value="ECO:0007669"/>
    <property type="project" value="UniProtKB-SubCell"/>
</dbReference>
<dbReference type="GO" id="GO:0045087">
    <property type="term" value="P:innate immune response"/>
    <property type="evidence" value="ECO:0007669"/>
    <property type="project" value="UniProtKB-KW"/>
</dbReference>
<dbReference type="GO" id="GO:0005739">
    <property type="term" value="C:mitochondrion"/>
    <property type="evidence" value="ECO:0007669"/>
    <property type="project" value="UniProtKB-SubCell"/>
</dbReference>
<dbReference type="Pfam" id="PF02758">
    <property type="entry name" value="PYRIN"/>
    <property type="match status" value="1"/>
</dbReference>
<dbReference type="OMA" id="HLFCNLQ"/>
<keyword evidence="15" id="KW-0256">Endoplasmic reticulum</keyword>
<dbReference type="GeneTree" id="ENSGT00940000159520"/>
<evidence type="ECO:0000256" key="4">
    <source>
        <dbReference type="ARBA" id="ARBA00004267"/>
    </source>
</evidence>
<comment type="catalytic activity">
    <reaction evidence="28">
        <text>ATP + H2O = ADP + phosphate + H(+)</text>
        <dbReference type="Rhea" id="RHEA:13065"/>
        <dbReference type="ChEBI" id="CHEBI:15377"/>
        <dbReference type="ChEBI" id="CHEBI:15378"/>
        <dbReference type="ChEBI" id="CHEBI:30616"/>
        <dbReference type="ChEBI" id="CHEBI:43474"/>
        <dbReference type="ChEBI" id="CHEBI:456216"/>
    </reaction>
    <physiologicalReaction direction="left-to-right" evidence="28">
        <dbReference type="Rhea" id="RHEA:13066"/>
    </physiologicalReaction>
</comment>
<comment type="function">
    <text evidence="27">Independently of inflammasome activation, regulates the differentiation of T helper 2 (Th2) cells and has a role in Th2 cell-dependent asthma and tumor growth. During Th2 differentiation, required for optimal IRF4 binding to IL4 promoter and for IRF4-dependent IL4 transcription. Binds to the consensus DNA sequence 5'-GRRGGNRGAG-3'. May also participate in the transcription of IL5, IL13, GATA3, CCR3, CCR4 and MAF.</text>
</comment>
<dbReference type="InterPro" id="IPR007111">
    <property type="entry name" value="NACHT_NTPase"/>
</dbReference>
<dbReference type="Gene3D" id="3.40.50.300">
    <property type="entry name" value="P-loop containing nucleotide triphosphate hydrolases"/>
    <property type="match status" value="1"/>
</dbReference>
<dbReference type="InterPro" id="IPR041267">
    <property type="entry name" value="NLRP_HD2"/>
</dbReference>
<dbReference type="Pfam" id="PF17779">
    <property type="entry name" value="WHD_NOD2"/>
    <property type="match status" value="1"/>
</dbReference>
<keyword evidence="19" id="KW-0333">Golgi apparatus</keyword>
<feature type="domain" description="Pyrin" evidence="29">
    <location>
        <begin position="1"/>
        <end position="94"/>
    </location>
</feature>
<dbReference type="Ensembl" id="ENSCABT00000020647.1">
    <property type="protein sequence ID" value="ENSCABP00000018852.1"/>
    <property type="gene ID" value="ENSCABG00000013921.1"/>
</dbReference>
<keyword evidence="9" id="KW-1017">Isopeptide bond</keyword>
<comment type="subcellular location">
    <subcellularLocation>
        <location evidence="4">Cytoplasm</location>
        <location evidence="4">Cytoskeleton</location>
        <location evidence="4">Microtubule organizing center</location>
    </subcellularLocation>
    <subcellularLocation>
        <location evidence="3">Endoplasmic reticulum</location>
    </subcellularLocation>
    <subcellularLocation>
        <location evidence="5">Golgi apparatus membrane</location>
    </subcellularLocation>
    <subcellularLocation>
        <location evidence="1">Inflammasome</location>
    </subcellularLocation>
    <subcellularLocation>
        <location evidence="2">Mitochondrion</location>
    </subcellularLocation>
    <subcellularLocation>
        <location evidence="6">Secreted</location>
    </subcellularLocation>
</comment>
<evidence type="ECO:0000256" key="1">
    <source>
        <dbReference type="ARBA" id="ARBA00004110"/>
    </source>
</evidence>
<evidence type="ECO:0000256" key="3">
    <source>
        <dbReference type="ARBA" id="ARBA00004240"/>
    </source>
</evidence>
<dbReference type="AlphaFoldDB" id="A0A8C0H9S2"/>
<dbReference type="FunFam" id="3.40.50.300:FF:000442">
    <property type="entry name" value="NACHT, LRR and PYD domains-containing protein 3"/>
    <property type="match status" value="1"/>
</dbReference>
<name>A0A8C0H9S2_CHEAB</name>
<evidence type="ECO:0000256" key="18">
    <source>
        <dbReference type="ARBA" id="ARBA00023015"/>
    </source>
</evidence>
<evidence type="ECO:0000256" key="23">
    <source>
        <dbReference type="ARBA" id="ARBA00023198"/>
    </source>
</evidence>
<dbReference type="SUPFAM" id="SSF47986">
    <property type="entry name" value="DEATH domain"/>
    <property type="match status" value="1"/>
</dbReference>
<dbReference type="PANTHER" id="PTHR45690">
    <property type="entry name" value="NACHT, LRR AND PYD DOMAINS-CONTAINING PROTEIN 12"/>
    <property type="match status" value="1"/>
</dbReference>
<protein>
    <recommendedName>
        <fullName evidence="26">NACHT, LRR and PYD domains-containing protein 3</fullName>
    </recommendedName>
</protein>
<dbReference type="SUPFAM" id="SSF52540">
    <property type="entry name" value="P-loop containing nucleoside triphosphate hydrolases"/>
    <property type="match status" value="1"/>
</dbReference>
<evidence type="ECO:0000313" key="31">
    <source>
        <dbReference type="Ensembl" id="ENSCABP00000018852.1"/>
    </source>
</evidence>
<evidence type="ECO:0000313" key="32">
    <source>
        <dbReference type="Proteomes" id="UP000694404"/>
    </source>
</evidence>
<dbReference type="InterPro" id="IPR050637">
    <property type="entry name" value="NLRP_innate_immun_reg"/>
</dbReference>
<dbReference type="InterPro" id="IPR001611">
    <property type="entry name" value="Leu-rich_rpt"/>
</dbReference>
<dbReference type="SUPFAM" id="SSF52047">
    <property type="entry name" value="RNI-like"/>
    <property type="match status" value="1"/>
</dbReference>
<dbReference type="Pfam" id="PF13516">
    <property type="entry name" value="LRR_6"/>
    <property type="match status" value="1"/>
</dbReference>
<keyword evidence="20" id="KW-0496">Mitochondrion</keyword>
<evidence type="ECO:0000259" key="29">
    <source>
        <dbReference type="PROSITE" id="PS50824"/>
    </source>
</evidence>
<dbReference type="InterPro" id="IPR027417">
    <property type="entry name" value="P-loop_NTPase"/>
</dbReference>
<dbReference type="GO" id="GO:0005634">
    <property type="term" value="C:nucleus"/>
    <property type="evidence" value="ECO:0007669"/>
    <property type="project" value="UniProtKB-SubCell"/>
</dbReference>
<evidence type="ECO:0000256" key="28">
    <source>
        <dbReference type="ARBA" id="ARBA00048778"/>
    </source>
</evidence>
<dbReference type="Gene3D" id="1.10.533.10">
    <property type="entry name" value="Death Domain, Fas"/>
    <property type="match status" value="1"/>
</dbReference>
<keyword evidence="25" id="KW-1271">Inflammasome</keyword>
<evidence type="ECO:0000256" key="11">
    <source>
        <dbReference type="ARBA" id="ARBA00022553"/>
    </source>
</evidence>
<evidence type="ECO:0000256" key="10">
    <source>
        <dbReference type="ARBA" id="ARBA00022525"/>
    </source>
</evidence>
<keyword evidence="22" id="KW-0804">Transcription</keyword>
<keyword evidence="24" id="KW-0206">Cytoskeleton</keyword>